<dbReference type="PROSITE" id="PS00297">
    <property type="entry name" value="HSP70_1"/>
    <property type="match status" value="1"/>
</dbReference>
<keyword evidence="3 5" id="KW-0067">ATP-binding</keyword>
<dbReference type="FunFam" id="3.30.420.40:FF:000046">
    <property type="entry name" value="Chaperone protein HscA"/>
    <property type="match status" value="1"/>
</dbReference>
<dbReference type="Gene3D" id="1.20.1270.10">
    <property type="match status" value="1"/>
</dbReference>
<dbReference type="RefSeq" id="WP_069958920.1">
    <property type="nucleotide sequence ID" value="NZ_MCGG01000054.1"/>
</dbReference>
<dbReference type="GO" id="GO:0016887">
    <property type="term" value="F:ATP hydrolysis activity"/>
    <property type="evidence" value="ECO:0007669"/>
    <property type="project" value="UniProtKB-UniRule"/>
</dbReference>
<dbReference type="Pfam" id="PF00012">
    <property type="entry name" value="HSP70"/>
    <property type="match status" value="1"/>
</dbReference>
<sequence>MAQLLQIHEPGESPVPHQDDAEMAVGIDLGTTNSVVAVSSEGQVEVLKDDDGQALVPSIVAYAPDGSAIVGELAKRLLLSRPDSVVSSIKRLMGRGAEDVKSLGGQMPFDIEPHHEGESQLVRLNIGGHALTPIEISADILRALKDRAEAHLGAKVEKAVITVPAYFDDAQRTATKDAARLAGLNVLRLVNEPTAAALAYGLDKSAEGLYAVFDLGGGTFDVSLLRMEKGVFQVLATGGDAALGGDDFDHAIANHFLEQRKAGLGETNLSAGEVKVALMTARMAKECLTTEDSGEWMLTAGDKQTKHALDRATFNDLIRADVKRTVKICHEVLTEAGFDPMDIKGVVLVGGSTRVPLVRETVSQYFGSEPLADIDPDQVVAVGAALQAEALTVGSDTLLLDVTPLSLGLETMGGLVEKVIPRNTPIPVAKAQEFTTFKDGQTAMAIHVVQGEREMVDQNRSLARFNLTGIPPMAAGAAHIRVTFQVDADGLLTVSAGEDTSGIEAKVEVKPSYGLSEEEMSTMLYDSMANAKGDMELRLLTEARVEAERAMLAVRAALQADCKLLTVGERETIGEQMDKLIDAIKGTDRDAINAAAEDLDKATRVFAEKRMDKGIRDALTGVAIDKLQSSVSDGENA</sequence>
<protein>
    <recommendedName>
        <fullName evidence="5">Chaperone protein HscA homolog</fullName>
    </recommendedName>
</protein>
<dbReference type="InterPro" id="IPR010236">
    <property type="entry name" value="ISC_FeS_clus_asmbl_HscA"/>
</dbReference>
<proteinExistence type="inferred from homology"/>
<evidence type="ECO:0000256" key="5">
    <source>
        <dbReference type="HAMAP-Rule" id="MF_00679"/>
    </source>
</evidence>
<dbReference type="SUPFAM" id="SSF53067">
    <property type="entry name" value="Actin-like ATPase domain"/>
    <property type="match status" value="2"/>
</dbReference>
<dbReference type="STRING" id="28181.BEN30_15170"/>
<evidence type="ECO:0000256" key="6">
    <source>
        <dbReference type="RuleBase" id="RU003322"/>
    </source>
</evidence>
<dbReference type="PANTHER" id="PTHR19375">
    <property type="entry name" value="HEAT SHOCK PROTEIN 70KDA"/>
    <property type="match status" value="1"/>
</dbReference>
<evidence type="ECO:0000256" key="1">
    <source>
        <dbReference type="ARBA" id="ARBA00007381"/>
    </source>
</evidence>
<dbReference type="Gene3D" id="3.30.420.40">
    <property type="match status" value="2"/>
</dbReference>
<dbReference type="OrthoDB" id="9766019at2"/>
<accession>A0A1E5Q4S7</accession>
<evidence type="ECO:0000313" key="8">
    <source>
        <dbReference type="Proteomes" id="UP000095347"/>
    </source>
</evidence>
<dbReference type="NCBIfam" id="TIGR01991">
    <property type="entry name" value="HscA"/>
    <property type="match status" value="1"/>
</dbReference>
<dbReference type="Proteomes" id="UP000095347">
    <property type="component" value="Unassembled WGS sequence"/>
</dbReference>
<keyword evidence="4 5" id="KW-0143">Chaperone</keyword>
<keyword evidence="8" id="KW-1185">Reference proteome</keyword>
<dbReference type="Gene3D" id="3.90.640.10">
    <property type="entry name" value="Actin, Chain A, domain 4"/>
    <property type="match status" value="1"/>
</dbReference>
<dbReference type="InterPro" id="IPR018181">
    <property type="entry name" value="Heat_shock_70_CS"/>
</dbReference>
<dbReference type="InterPro" id="IPR013126">
    <property type="entry name" value="Hsp_70_fam"/>
</dbReference>
<dbReference type="Gene3D" id="2.60.34.10">
    <property type="entry name" value="Substrate Binding Domain Of DNAk, Chain A, domain 1"/>
    <property type="match status" value="1"/>
</dbReference>
<dbReference type="HAMAP" id="MF_00679">
    <property type="entry name" value="HscA"/>
    <property type="match status" value="1"/>
</dbReference>
<evidence type="ECO:0000256" key="2">
    <source>
        <dbReference type="ARBA" id="ARBA00022741"/>
    </source>
</evidence>
<reference evidence="8" key="1">
    <citation type="submission" date="2016-07" db="EMBL/GenBank/DDBJ databases">
        <authorList>
            <person name="Florea S."/>
            <person name="Webb J.S."/>
            <person name="Jaromczyk J."/>
            <person name="Schardl C.L."/>
        </authorList>
    </citation>
    <scope>NUCLEOTIDE SEQUENCE [LARGE SCALE GENOMIC DNA]</scope>
    <source>
        <strain evidence="8">MV-1</strain>
    </source>
</reference>
<dbReference type="GO" id="GO:0005524">
    <property type="term" value="F:ATP binding"/>
    <property type="evidence" value="ECO:0007669"/>
    <property type="project" value="UniProtKB-KW"/>
</dbReference>
<dbReference type="PRINTS" id="PR00301">
    <property type="entry name" value="HEATSHOCK70"/>
</dbReference>
<keyword evidence="2 5" id="KW-0547">Nucleotide-binding</keyword>
<comment type="function">
    <text evidence="5">Chaperone involved in the maturation of iron-sulfur cluster-containing proteins. Has a low intrinsic ATPase activity which is markedly stimulated by HscB.</text>
</comment>
<dbReference type="InterPro" id="IPR029048">
    <property type="entry name" value="HSP70_C_sf"/>
</dbReference>
<dbReference type="GO" id="GO:0140662">
    <property type="term" value="F:ATP-dependent protein folding chaperone"/>
    <property type="evidence" value="ECO:0007669"/>
    <property type="project" value="InterPro"/>
</dbReference>
<dbReference type="NCBIfam" id="NF003520">
    <property type="entry name" value="PRK05183.1"/>
    <property type="match status" value="1"/>
</dbReference>
<comment type="caution">
    <text evidence="7">The sequence shown here is derived from an EMBL/GenBank/DDBJ whole genome shotgun (WGS) entry which is preliminary data.</text>
</comment>
<gene>
    <name evidence="5" type="primary">hscA</name>
    <name evidence="7" type="ORF">BEN30_15170</name>
</gene>
<evidence type="ECO:0000256" key="4">
    <source>
        <dbReference type="ARBA" id="ARBA00023186"/>
    </source>
</evidence>
<dbReference type="PROSITE" id="PS01036">
    <property type="entry name" value="HSP70_3"/>
    <property type="match status" value="1"/>
</dbReference>
<organism evidence="7 8">
    <name type="scientific">Magnetovibrio blakemorei</name>
    <dbReference type="NCBI Taxonomy" id="28181"/>
    <lineage>
        <taxon>Bacteria</taxon>
        <taxon>Pseudomonadati</taxon>
        <taxon>Pseudomonadota</taxon>
        <taxon>Alphaproteobacteria</taxon>
        <taxon>Rhodospirillales</taxon>
        <taxon>Magnetovibrionaceae</taxon>
        <taxon>Magnetovibrio</taxon>
    </lineage>
</organism>
<dbReference type="InterPro" id="IPR029047">
    <property type="entry name" value="HSP70_peptide-bd_sf"/>
</dbReference>
<dbReference type="EMBL" id="MCGG01000054">
    <property type="protein sequence ID" value="OEJ65211.1"/>
    <property type="molecule type" value="Genomic_DNA"/>
</dbReference>
<dbReference type="GO" id="GO:0016226">
    <property type="term" value="P:iron-sulfur cluster assembly"/>
    <property type="evidence" value="ECO:0007669"/>
    <property type="project" value="InterPro"/>
</dbReference>
<dbReference type="AlphaFoldDB" id="A0A1E5Q4S7"/>
<evidence type="ECO:0000256" key="3">
    <source>
        <dbReference type="ARBA" id="ARBA00022840"/>
    </source>
</evidence>
<comment type="similarity">
    <text evidence="1 5 6">Belongs to the heat shock protein 70 family.</text>
</comment>
<dbReference type="SUPFAM" id="SSF100920">
    <property type="entry name" value="Heat shock protein 70kD (HSP70), peptide-binding domain"/>
    <property type="match status" value="1"/>
</dbReference>
<dbReference type="FunFam" id="2.60.34.10:FF:000005">
    <property type="entry name" value="Chaperone protein HscA homolog"/>
    <property type="match status" value="1"/>
</dbReference>
<name>A0A1E5Q4S7_9PROT</name>
<dbReference type="GO" id="GO:0051082">
    <property type="term" value="F:unfolded protein binding"/>
    <property type="evidence" value="ECO:0007669"/>
    <property type="project" value="InterPro"/>
</dbReference>
<dbReference type="PROSITE" id="PS00329">
    <property type="entry name" value="HSP70_2"/>
    <property type="match status" value="1"/>
</dbReference>
<dbReference type="InterPro" id="IPR043129">
    <property type="entry name" value="ATPase_NBD"/>
</dbReference>
<evidence type="ECO:0000313" key="7">
    <source>
        <dbReference type="EMBL" id="OEJ65211.1"/>
    </source>
</evidence>
<dbReference type="SUPFAM" id="SSF100934">
    <property type="entry name" value="Heat shock protein 70kD (HSP70), C-terminal subdomain"/>
    <property type="match status" value="1"/>
</dbReference>